<sequence length="110" mass="11545">MIGIGGRYSEFGAAIGLYSRMTHAFGDGISAAHHTAFDYCSLHSRASIRIVMFFQSDFLDGLNDLGLLDLGGCGTATGESVISGASDFEGSAEHCDRPAIAALSNELQPQ</sequence>
<reference evidence="1 2" key="1">
    <citation type="journal article" date="2013" name="Mar. Genomics">
        <title>Expression of sulfatases in Rhodopirellula baltica and the diversity of sulfatases in the genus Rhodopirellula.</title>
        <authorList>
            <person name="Wegner C.E."/>
            <person name="Richter-Heitmann T."/>
            <person name="Klindworth A."/>
            <person name="Klockow C."/>
            <person name="Richter M."/>
            <person name="Achstetter T."/>
            <person name="Glockner F.O."/>
            <person name="Harder J."/>
        </authorList>
    </citation>
    <scope>NUCLEOTIDE SEQUENCE [LARGE SCALE GENOMIC DNA]</scope>
    <source>
        <strain evidence="1 2">SWK14</strain>
    </source>
</reference>
<proteinExistence type="predicted"/>
<evidence type="ECO:0000313" key="1">
    <source>
        <dbReference type="EMBL" id="ELP32890.1"/>
    </source>
</evidence>
<gene>
    <name evidence="1" type="ORF">RBSWK_03182</name>
</gene>
<dbReference type="AlphaFoldDB" id="L7CGA7"/>
<dbReference type="EMBL" id="AMWG01000085">
    <property type="protein sequence ID" value="ELP32890.1"/>
    <property type="molecule type" value="Genomic_DNA"/>
</dbReference>
<organism evidence="1 2">
    <name type="scientific">Rhodopirellula baltica SWK14</name>
    <dbReference type="NCBI Taxonomy" id="993516"/>
    <lineage>
        <taxon>Bacteria</taxon>
        <taxon>Pseudomonadati</taxon>
        <taxon>Planctomycetota</taxon>
        <taxon>Planctomycetia</taxon>
        <taxon>Pirellulales</taxon>
        <taxon>Pirellulaceae</taxon>
        <taxon>Rhodopirellula</taxon>
    </lineage>
</organism>
<protein>
    <submittedName>
        <fullName evidence="1">Uncharacterized protein</fullName>
    </submittedName>
</protein>
<evidence type="ECO:0000313" key="2">
    <source>
        <dbReference type="Proteomes" id="UP000010959"/>
    </source>
</evidence>
<accession>L7CGA7</accession>
<dbReference type="Proteomes" id="UP000010959">
    <property type="component" value="Unassembled WGS sequence"/>
</dbReference>
<name>L7CGA7_RHOBT</name>
<comment type="caution">
    <text evidence="1">The sequence shown here is derived from an EMBL/GenBank/DDBJ whole genome shotgun (WGS) entry which is preliminary data.</text>
</comment>